<name>A0ABP8TUR7_9ACTN</name>
<dbReference type="Pfam" id="PF26421">
    <property type="entry name" value="Avidin_like"/>
    <property type="match status" value="1"/>
</dbReference>
<protein>
    <submittedName>
        <fullName evidence="1">Uncharacterized protein</fullName>
    </submittedName>
</protein>
<dbReference type="RefSeq" id="WP_345365268.1">
    <property type="nucleotide sequence ID" value="NZ_BAABHJ010000038.1"/>
</dbReference>
<gene>
    <name evidence="1" type="ORF">GCM10023195_75830</name>
</gene>
<sequence>MNETKHHNLDGRRFVMVSSTASRVDPDSPTQFVYQEADGVIWGSYDGDTVAHGRFVGTRQDDQIELNYVHLTKGGPSPVAGRSTSRIEALPDGRLKLVEEFQFEGDDTPQVSVCEELPFQEETRRADS</sequence>
<keyword evidence="2" id="KW-1185">Reference proteome</keyword>
<accession>A0ABP8TUR7</accession>
<comment type="caution">
    <text evidence="1">The sequence shown here is derived from an EMBL/GenBank/DDBJ whole genome shotgun (WGS) entry which is preliminary data.</text>
</comment>
<reference evidence="2" key="1">
    <citation type="journal article" date="2019" name="Int. J. Syst. Evol. Microbiol.">
        <title>The Global Catalogue of Microorganisms (GCM) 10K type strain sequencing project: providing services to taxonomists for standard genome sequencing and annotation.</title>
        <authorList>
            <consortium name="The Broad Institute Genomics Platform"/>
            <consortium name="The Broad Institute Genome Sequencing Center for Infectious Disease"/>
            <person name="Wu L."/>
            <person name="Ma J."/>
        </authorList>
    </citation>
    <scope>NUCLEOTIDE SEQUENCE [LARGE SCALE GENOMIC DNA]</scope>
    <source>
        <strain evidence="2">JCM 17938</strain>
    </source>
</reference>
<dbReference type="InterPro" id="IPR058595">
    <property type="entry name" value="Avidin-like"/>
</dbReference>
<evidence type="ECO:0000313" key="1">
    <source>
        <dbReference type="EMBL" id="GAA4617016.1"/>
    </source>
</evidence>
<evidence type="ECO:0000313" key="2">
    <source>
        <dbReference type="Proteomes" id="UP001500212"/>
    </source>
</evidence>
<dbReference type="EMBL" id="BAABHJ010000038">
    <property type="protein sequence ID" value="GAA4617016.1"/>
    <property type="molecule type" value="Genomic_DNA"/>
</dbReference>
<organism evidence="1 2">
    <name type="scientific">Actinoallomurus liliacearum</name>
    <dbReference type="NCBI Taxonomy" id="1080073"/>
    <lineage>
        <taxon>Bacteria</taxon>
        <taxon>Bacillati</taxon>
        <taxon>Actinomycetota</taxon>
        <taxon>Actinomycetes</taxon>
        <taxon>Streptosporangiales</taxon>
        <taxon>Thermomonosporaceae</taxon>
        <taxon>Actinoallomurus</taxon>
    </lineage>
</organism>
<dbReference type="Proteomes" id="UP001500212">
    <property type="component" value="Unassembled WGS sequence"/>
</dbReference>
<proteinExistence type="predicted"/>